<gene>
    <name evidence="1" type="ORF">Ccrd_018503</name>
</gene>
<comment type="caution">
    <text evidence="1">The sequence shown here is derived from an EMBL/GenBank/DDBJ whole genome shotgun (WGS) entry which is preliminary data.</text>
</comment>
<keyword evidence="2" id="KW-1185">Reference proteome</keyword>
<feature type="non-terminal residue" evidence="1">
    <location>
        <position position="86"/>
    </location>
</feature>
<feature type="non-terminal residue" evidence="1">
    <location>
        <position position="1"/>
    </location>
</feature>
<dbReference type="EMBL" id="LEKV01002414">
    <property type="protein sequence ID" value="KVI03208.1"/>
    <property type="molecule type" value="Genomic_DNA"/>
</dbReference>
<dbReference type="Proteomes" id="UP000243975">
    <property type="component" value="Unassembled WGS sequence"/>
</dbReference>
<dbReference type="Gramene" id="KVI03208">
    <property type="protein sequence ID" value="KVI03208"/>
    <property type="gene ID" value="Ccrd_018503"/>
</dbReference>
<organism evidence="1 2">
    <name type="scientific">Cynara cardunculus var. scolymus</name>
    <name type="common">Globe artichoke</name>
    <name type="synonym">Cynara scolymus</name>
    <dbReference type="NCBI Taxonomy" id="59895"/>
    <lineage>
        <taxon>Eukaryota</taxon>
        <taxon>Viridiplantae</taxon>
        <taxon>Streptophyta</taxon>
        <taxon>Embryophyta</taxon>
        <taxon>Tracheophyta</taxon>
        <taxon>Spermatophyta</taxon>
        <taxon>Magnoliopsida</taxon>
        <taxon>eudicotyledons</taxon>
        <taxon>Gunneridae</taxon>
        <taxon>Pentapetalae</taxon>
        <taxon>asterids</taxon>
        <taxon>campanulids</taxon>
        <taxon>Asterales</taxon>
        <taxon>Asteraceae</taxon>
        <taxon>Carduoideae</taxon>
        <taxon>Cardueae</taxon>
        <taxon>Carduinae</taxon>
        <taxon>Cynara</taxon>
    </lineage>
</organism>
<protein>
    <submittedName>
        <fullName evidence="1">Uncharacterized protein</fullName>
    </submittedName>
</protein>
<proteinExistence type="predicted"/>
<accession>A0A118K1P2</accession>
<name>A0A118K1P2_CYNCS</name>
<sequence length="86" mass="10193">IERSCESLWSAASRRKYSTSTFVFWLQSYTSMTRTTSSPFILYLQQFSKHLEIRNQELICTFNIFKHIVGAGHYEAFQTGIEIFRR</sequence>
<evidence type="ECO:0000313" key="1">
    <source>
        <dbReference type="EMBL" id="KVI03208.1"/>
    </source>
</evidence>
<reference evidence="1 2" key="1">
    <citation type="journal article" date="2016" name="Sci. Rep.">
        <title>The genome sequence of the outbreeding globe artichoke constructed de novo incorporating a phase-aware low-pass sequencing strategy of F1 progeny.</title>
        <authorList>
            <person name="Scaglione D."/>
            <person name="Reyes-Chin-Wo S."/>
            <person name="Acquadro A."/>
            <person name="Froenicke L."/>
            <person name="Portis E."/>
            <person name="Beitel C."/>
            <person name="Tirone M."/>
            <person name="Mauro R."/>
            <person name="Lo Monaco A."/>
            <person name="Mauromicale G."/>
            <person name="Faccioli P."/>
            <person name="Cattivelli L."/>
            <person name="Rieseberg L."/>
            <person name="Michelmore R."/>
            <person name="Lanteri S."/>
        </authorList>
    </citation>
    <scope>NUCLEOTIDE SEQUENCE [LARGE SCALE GENOMIC DNA]</scope>
    <source>
        <strain evidence="1">2C</strain>
    </source>
</reference>
<dbReference type="AlphaFoldDB" id="A0A118K1P2"/>
<evidence type="ECO:0000313" key="2">
    <source>
        <dbReference type="Proteomes" id="UP000243975"/>
    </source>
</evidence>